<proteinExistence type="predicted"/>
<keyword evidence="1" id="KW-1133">Transmembrane helix</keyword>
<gene>
    <name evidence="2" type="ORF">GGX14DRAFT_562740</name>
</gene>
<keyword evidence="1" id="KW-0472">Membrane</keyword>
<feature type="transmembrane region" description="Helical" evidence="1">
    <location>
        <begin position="29"/>
        <end position="53"/>
    </location>
</feature>
<reference evidence="2" key="1">
    <citation type="submission" date="2023-03" db="EMBL/GenBank/DDBJ databases">
        <title>Massive genome expansion in bonnet fungi (Mycena s.s.) driven by repeated elements and novel gene families across ecological guilds.</title>
        <authorList>
            <consortium name="Lawrence Berkeley National Laboratory"/>
            <person name="Harder C.B."/>
            <person name="Miyauchi S."/>
            <person name="Viragh M."/>
            <person name="Kuo A."/>
            <person name="Thoen E."/>
            <person name="Andreopoulos B."/>
            <person name="Lu D."/>
            <person name="Skrede I."/>
            <person name="Drula E."/>
            <person name="Henrissat B."/>
            <person name="Morin E."/>
            <person name="Kohler A."/>
            <person name="Barry K."/>
            <person name="LaButti K."/>
            <person name="Morin E."/>
            <person name="Salamov A."/>
            <person name="Lipzen A."/>
            <person name="Mereny Z."/>
            <person name="Hegedus B."/>
            <person name="Baldrian P."/>
            <person name="Stursova M."/>
            <person name="Weitz H."/>
            <person name="Taylor A."/>
            <person name="Grigoriev I.V."/>
            <person name="Nagy L.G."/>
            <person name="Martin F."/>
            <person name="Kauserud H."/>
        </authorList>
    </citation>
    <scope>NUCLEOTIDE SEQUENCE</scope>
    <source>
        <strain evidence="2">9144</strain>
    </source>
</reference>
<protein>
    <submittedName>
        <fullName evidence="2">Uncharacterized protein</fullName>
    </submittedName>
</protein>
<accession>A0AAD6YEP5</accession>
<sequence>MYSTGHGIQSSLKWGSQVFRTFVVWAKNWLVIIIPSLLFLANLVIAVFAMISYVVLDSANATIWNSVDWLNAFIALTLCTNTICTGLISFRIIQVYRRVAWMNSTRSQSGREGLRIVSVIVESGE</sequence>
<dbReference type="Proteomes" id="UP001219525">
    <property type="component" value="Unassembled WGS sequence"/>
</dbReference>
<evidence type="ECO:0000256" key="1">
    <source>
        <dbReference type="SAM" id="Phobius"/>
    </source>
</evidence>
<dbReference type="AlphaFoldDB" id="A0AAD6YEP5"/>
<keyword evidence="3" id="KW-1185">Reference proteome</keyword>
<comment type="caution">
    <text evidence="2">The sequence shown here is derived from an EMBL/GenBank/DDBJ whole genome shotgun (WGS) entry which is preliminary data.</text>
</comment>
<dbReference type="EMBL" id="JARJCW010000017">
    <property type="protein sequence ID" value="KAJ7215531.1"/>
    <property type="molecule type" value="Genomic_DNA"/>
</dbReference>
<keyword evidence="1" id="KW-0812">Transmembrane</keyword>
<evidence type="ECO:0000313" key="3">
    <source>
        <dbReference type="Proteomes" id="UP001219525"/>
    </source>
</evidence>
<organism evidence="2 3">
    <name type="scientific">Mycena pura</name>
    <dbReference type="NCBI Taxonomy" id="153505"/>
    <lineage>
        <taxon>Eukaryota</taxon>
        <taxon>Fungi</taxon>
        <taxon>Dikarya</taxon>
        <taxon>Basidiomycota</taxon>
        <taxon>Agaricomycotina</taxon>
        <taxon>Agaricomycetes</taxon>
        <taxon>Agaricomycetidae</taxon>
        <taxon>Agaricales</taxon>
        <taxon>Marasmiineae</taxon>
        <taxon>Mycenaceae</taxon>
        <taxon>Mycena</taxon>
    </lineage>
</organism>
<evidence type="ECO:0000313" key="2">
    <source>
        <dbReference type="EMBL" id="KAJ7215531.1"/>
    </source>
</evidence>
<feature type="transmembrane region" description="Helical" evidence="1">
    <location>
        <begin position="73"/>
        <end position="93"/>
    </location>
</feature>
<name>A0AAD6YEP5_9AGAR</name>